<accession>A0A327MYT0</accession>
<organism evidence="2 3">
    <name type="scientific">Pseudomonas fluorescens</name>
    <dbReference type="NCBI Taxonomy" id="294"/>
    <lineage>
        <taxon>Bacteria</taxon>
        <taxon>Pseudomonadati</taxon>
        <taxon>Pseudomonadota</taxon>
        <taxon>Gammaproteobacteria</taxon>
        <taxon>Pseudomonadales</taxon>
        <taxon>Pseudomonadaceae</taxon>
        <taxon>Pseudomonas</taxon>
    </lineage>
</organism>
<feature type="region of interest" description="Disordered" evidence="1">
    <location>
        <begin position="1"/>
        <end position="21"/>
    </location>
</feature>
<dbReference type="Proteomes" id="UP000249493">
    <property type="component" value="Unassembled WGS sequence"/>
</dbReference>
<name>A0A327MYT0_PSEFL</name>
<evidence type="ECO:0000313" key="2">
    <source>
        <dbReference type="EMBL" id="RAI67166.1"/>
    </source>
</evidence>
<gene>
    <name evidence="2" type="ORF">DOZ80_20235</name>
</gene>
<evidence type="ECO:0000256" key="1">
    <source>
        <dbReference type="SAM" id="MobiDB-lite"/>
    </source>
</evidence>
<comment type="caution">
    <text evidence="2">The sequence shown here is derived from an EMBL/GenBank/DDBJ whole genome shotgun (WGS) entry which is preliminary data.</text>
</comment>
<protein>
    <submittedName>
        <fullName evidence="2">Uncharacterized protein</fullName>
    </submittedName>
</protein>
<dbReference type="AlphaFoldDB" id="A0A327MYT0"/>
<evidence type="ECO:0000313" key="3">
    <source>
        <dbReference type="Proteomes" id="UP000249493"/>
    </source>
</evidence>
<sequence>MDSSVSDGTETRPVGAGLPAKTAAHSTFMSSDTLLSRASRIAAPPLPQGLWLESARRPVWPDFPHLSGQLLH</sequence>
<dbReference type="EMBL" id="QLIN01000009">
    <property type="protein sequence ID" value="RAI67166.1"/>
    <property type="molecule type" value="Genomic_DNA"/>
</dbReference>
<reference evidence="2 3" key="1">
    <citation type="submission" date="2018-06" db="EMBL/GenBank/DDBJ databases">
        <authorList>
            <person name="Zhirakovskaya E."/>
        </authorList>
    </citation>
    <scope>NUCLEOTIDE SEQUENCE [LARGE SCALE GENOMIC DNA]</scope>
    <source>
        <strain evidence="2 3">LY3</strain>
    </source>
</reference>
<proteinExistence type="predicted"/>